<dbReference type="InterPro" id="IPR036890">
    <property type="entry name" value="HATPase_C_sf"/>
</dbReference>
<dbReference type="SUPFAM" id="SSF110942">
    <property type="entry name" value="HSP90 C-terminal domain"/>
    <property type="match status" value="1"/>
</dbReference>
<dbReference type="InterPro" id="IPR037196">
    <property type="entry name" value="HSP90_C"/>
</dbReference>
<dbReference type="CDD" id="cd16927">
    <property type="entry name" value="HATPase_Hsp90-like"/>
    <property type="match status" value="1"/>
</dbReference>
<dbReference type="Gene3D" id="3.30.230.80">
    <property type="match status" value="1"/>
</dbReference>
<reference evidence="5 6" key="1">
    <citation type="submission" date="2020-01" db="EMBL/GenBank/DDBJ databases">
        <title>Draft genome sequence of Cand. Neptunochlamydia vexilliferae K9.</title>
        <authorList>
            <person name="Schulz F."/>
            <person name="Koestlbacher S."/>
            <person name="Wascher F."/>
            <person name="Pizzetti I."/>
            <person name="Horn M."/>
        </authorList>
    </citation>
    <scope>NUCLEOTIDE SEQUENCE [LARGE SCALE GENOMIC DNA]</scope>
    <source>
        <strain evidence="5 6">K9</strain>
    </source>
</reference>
<evidence type="ECO:0000313" key="5">
    <source>
        <dbReference type="EMBL" id="MBF5058976.1"/>
    </source>
</evidence>
<sequence>MSQGTLKIHSENILPIIKKWLYTDRDIFLRELISNACDAMSKLKILRDQGKADFKDEELRIDITLDTEKKTLQISDTGLGMTGKEVEKYIAQLAFSGAEEFVKKYQDKGADEIIGHFGLGFYSSFMVSDTVEIDTHSYQKNTKAALWSCDGSPNYTLDAGTREERGTTITLHINKESEEFLEEARIREMLLKHCRFLPYPIHLNGTHINDKEPLWTKPASECTDKEYIDFYHTLYPLEPDPIFWIHLNVDYPFHLQGILYFPKIGKRIDPNQPTLQLYCNRVFVSDNCKDLIPDFLTVLRGVIDSPDIPLNVSRSNLQMDRTVRQLASHISKKVSDKLTAELQSNRESFIEKWPDIEMVLKLGILQDDKFYDRVKNCLIWKTSEETWTTLDEYMERHPEKKIYYHHDEKQVTHFFDMYKEKGIEILFAPSHLDTPLMTFLEGKHTGATFQRLDGAIDELILDKDKEKTVLDSDGKTEAVKIADYFRTKLPQEGLEVEAKSLSSSTVPAFIMLSEKERRMRDYFALSGQALPNIGNKQTFVINTNSPLIQSLPKLETKNPDLATSLVKQLYELSLLSQRELPAEDFSPFLKRSSELLEELATALAT</sequence>
<comment type="caution">
    <text evidence="5">The sequence shown here is derived from an EMBL/GenBank/DDBJ whole genome shotgun (WGS) entry which is preliminary data.</text>
</comment>
<keyword evidence="2" id="KW-0547">Nucleotide-binding</keyword>
<dbReference type="Proteomes" id="UP001194714">
    <property type="component" value="Unassembled WGS sequence"/>
</dbReference>
<evidence type="ECO:0000256" key="2">
    <source>
        <dbReference type="ARBA" id="ARBA00022741"/>
    </source>
</evidence>
<dbReference type="Gene3D" id="3.30.565.10">
    <property type="entry name" value="Histidine kinase-like ATPase, C-terminal domain"/>
    <property type="match status" value="1"/>
</dbReference>
<evidence type="ECO:0000256" key="1">
    <source>
        <dbReference type="ARBA" id="ARBA00008239"/>
    </source>
</evidence>
<dbReference type="InterPro" id="IPR020575">
    <property type="entry name" value="Hsp90_N"/>
</dbReference>
<keyword evidence="4" id="KW-0143">Chaperone</keyword>
<dbReference type="InterPro" id="IPR019805">
    <property type="entry name" value="Heat_shock_protein_90_CS"/>
</dbReference>
<dbReference type="InterPro" id="IPR020568">
    <property type="entry name" value="Ribosomal_Su5_D2-typ_SF"/>
</dbReference>
<dbReference type="Gene3D" id="1.20.120.790">
    <property type="entry name" value="Heat shock protein 90, C-terminal domain"/>
    <property type="match status" value="1"/>
</dbReference>
<evidence type="ECO:0000256" key="4">
    <source>
        <dbReference type="ARBA" id="ARBA00023186"/>
    </source>
</evidence>
<organism evidence="5 6">
    <name type="scientific">Candidatus Neptunichlamydia vexilliferae</name>
    <dbReference type="NCBI Taxonomy" id="1651774"/>
    <lineage>
        <taxon>Bacteria</taxon>
        <taxon>Pseudomonadati</taxon>
        <taxon>Chlamydiota</taxon>
        <taxon>Chlamydiia</taxon>
        <taxon>Parachlamydiales</taxon>
        <taxon>Simkaniaceae</taxon>
        <taxon>Candidatus Neptunichlamydia</taxon>
    </lineage>
</organism>
<dbReference type="NCBIfam" id="NF003555">
    <property type="entry name" value="PRK05218.1"/>
    <property type="match status" value="1"/>
</dbReference>
<dbReference type="InterPro" id="IPR001404">
    <property type="entry name" value="Hsp90_fam"/>
</dbReference>
<dbReference type="RefSeq" id="WP_194847276.1">
    <property type="nucleotide sequence ID" value="NZ_JAAEJV010000007.1"/>
</dbReference>
<dbReference type="Pfam" id="PF13589">
    <property type="entry name" value="HATPase_c_3"/>
    <property type="match status" value="1"/>
</dbReference>
<name>A0ABS0AXW7_9BACT</name>
<gene>
    <name evidence="5" type="ORF">NEPTK9_000476</name>
</gene>
<accession>A0ABS0AXW7</accession>
<proteinExistence type="inferred from homology"/>
<keyword evidence="3" id="KW-0067">ATP-binding</keyword>
<dbReference type="PIRSF" id="PIRSF002583">
    <property type="entry name" value="Hsp90"/>
    <property type="match status" value="1"/>
</dbReference>
<dbReference type="PRINTS" id="PR00775">
    <property type="entry name" value="HEATSHOCK90"/>
</dbReference>
<dbReference type="PROSITE" id="PS00298">
    <property type="entry name" value="HSP90"/>
    <property type="match status" value="1"/>
</dbReference>
<evidence type="ECO:0000256" key="3">
    <source>
        <dbReference type="ARBA" id="ARBA00022840"/>
    </source>
</evidence>
<dbReference type="Pfam" id="PF00183">
    <property type="entry name" value="HSP90"/>
    <property type="match status" value="1"/>
</dbReference>
<dbReference type="EMBL" id="JAAEJV010000007">
    <property type="protein sequence ID" value="MBF5058976.1"/>
    <property type="molecule type" value="Genomic_DNA"/>
</dbReference>
<evidence type="ECO:0000313" key="6">
    <source>
        <dbReference type="Proteomes" id="UP001194714"/>
    </source>
</evidence>
<comment type="similarity">
    <text evidence="1">Belongs to the heat shock protein 90 family.</text>
</comment>
<dbReference type="SUPFAM" id="SSF55874">
    <property type="entry name" value="ATPase domain of HSP90 chaperone/DNA topoisomerase II/histidine kinase"/>
    <property type="match status" value="1"/>
</dbReference>
<dbReference type="Gene3D" id="3.40.50.11260">
    <property type="match status" value="1"/>
</dbReference>
<dbReference type="PANTHER" id="PTHR11528">
    <property type="entry name" value="HEAT SHOCK PROTEIN 90 FAMILY MEMBER"/>
    <property type="match status" value="1"/>
</dbReference>
<keyword evidence="6" id="KW-1185">Reference proteome</keyword>
<protein>
    <submittedName>
        <fullName evidence="5">Chaperone protein htpG</fullName>
    </submittedName>
</protein>
<dbReference type="SUPFAM" id="SSF54211">
    <property type="entry name" value="Ribosomal protein S5 domain 2-like"/>
    <property type="match status" value="1"/>
</dbReference>